<dbReference type="SUPFAM" id="SSF52499">
    <property type="entry name" value="Isochorismatase-like hydrolases"/>
    <property type="match status" value="1"/>
</dbReference>
<evidence type="ECO:0000256" key="1">
    <source>
        <dbReference type="ARBA" id="ARBA00006336"/>
    </source>
</evidence>
<dbReference type="Gene3D" id="3.40.50.850">
    <property type="entry name" value="Isochorismatase-like"/>
    <property type="match status" value="1"/>
</dbReference>
<dbReference type="PANTHER" id="PTHR43540">
    <property type="entry name" value="PEROXYUREIDOACRYLATE/UREIDOACRYLATE AMIDOHYDROLASE-RELATED"/>
    <property type="match status" value="1"/>
</dbReference>
<dbReference type="Proteomes" id="UP000775872">
    <property type="component" value="Unassembled WGS sequence"/>
</dbReference>
<reference evidence="4 5" key="2">
    <citation type="submission" date="2021-10" db="EMBL/GenBank/DDBJ databases">
        <authorList>
            <person name="Piombo E."/>
        </authorList>
    </citation>
    <scope>NUCLEOTIDE SEQUENCE [LARGE SCALE GENOMIC DNA]</scope>
</reference>
<reference evidence="5" key="1">
    <citation type="submission" date="2019-06" db="EMBL/GenBank/DDBJ databases">
        <authorList>
            <person name="Broberg M."/>
        </authorList>
    </citation>
    <scope>NUCLEOTIDE SEQUENCE [LARGE SCALE GENOMIC DNA]</scope>
</reference>
<keyword evidence="5" id="KW-1185">Reference proteome</keyword>
<organism evidence="4 5">
    <name type="scientific">Clonostachys solani</name>
    <dbReference type="NCBI Taxonomy" id="160281"/>
    <lineage>
        <taxon>Eukaryota</taxon>
        <taxon>Fungi</taxon>
        <taxon>Dikarya</taxon>
        <taxon>Ascomycota</taxon>
        <taxon>Pezizomycotina</taxon>
        <taxon>Sordariomycetes</taxon>
        <taxon>Hypocreomycetidae</taxon>
        <taxon>Hypocreales</taxon>
        <taxon>Bionectriaceae</taxon>
        <taxon>Clonostachys</taxon>
    </lineage>
</organism>
<keyword evidence="2" id="KW-0378">Hydrolase</keyword>
<accession>A0A9N9Z899</accession>
<dbReference type="Pfam" id="PF00857">
    <property type="entry name" value="Isochorismatase"/>
    <property type="match status" value="1"/>
</dbReference>
<evidence type="ECO:0000256" key="2">
    <source>
        <dbReference type="ARBA" id="ARBA00022801"/>
    </source>
</evidence>
<name>A0A9N9Z899_9HYPO</name>
<dbReference type="PANTHER" id="PTHR43540:SF1">
    <property type="entry name" value="ISOCHORISMATASE HYDROLASE"/>
    <property type="match status" value="1"/>
</dbReference>
<comment type="similarity">
    <text evidence="1">Belongs to the isochorismatase family.</text>
</comment>
<dbReference type="OrthoDB" id="1739143at2759"/>
<comment type="caution">
    <text evidence="4">The sequence shown here is derived from an EMBL/GenBank/DDBJ whole genome shotgun (WGS) entry which is preliminary data.</text>
</comment>
<evidence type="ECO:0000259" key="3">
    <source>
        <dbReference type="Pfam" id="PF00857"/>
    </source>
</evidence>
<dbReference type="GO" id="GO:0016787">
    <property type="term" value="F:hydrolase activity"/>
    <property type="evidence" value="ECO:0007669"/>
    <property type="project" value="UniProtKB-KW"/>
</dbReference>
<proteinExistence type="inferred from homology"/>
<dbReference type="InterPro" id="IPR000868">
    <property type="entry name" value="Isochorismatase-like_dom"/>
</dbReference>
<gene>
    <name evidence="4" type="ORF">CSOL1703_00014115</name>
</gene>
<dbReference type="EMBL" id="CABFOC020000038">
    <property type="protein sequence ID" value="CAH0050868.1"/>
    <property type="molecule type" value="Genomic_DNA"/>
</dbReference>
<evidence type="ECO:0000313" key="5">
    <source>
        <dbReference type="Proteomes" id="UP000775872"/>
    </source>
</evidence>
<sequence length="213" mass="23714">MSETRLLPHAIDFGGHYAVLNLDFMTILIHNVQKDTQGEKFISSCTRWCEAVHGKSPRPITIFTSLTFSQPSCPELTKGSPFSKLLDSFGPEKFAKGRPEVEIHPNFKVDENDIVLAKTRWSATSGNGLEQLLKAQSINTAIISGITLSGVVMSTIYQLFDLDIQIYVIRDNVIELPLEDNGAFSKVMLDMLLPKMNLRVISLEEALSALDRC</sequence>
<protein>
    <recommendedName>
        <fullName evidence="3">Isochorismatase-like domain-containing protein</fullName>
    </recommendedName>
</protein>
<evidence type="ECO:0000313" key="4">
    <source>
        <dbReference type="EMBL" id="CAH0050868.1"/>
    </source>
</evidence>
<dbReference type="InterPro" id="IPR050272">
    <property type="entry name" value="Isochorismatase-like_hydrls"/>
</dbReference>
<dbReference type="AlphaFoldDB" id="A0A9N9Z899"/>
<feature type="domain" description="Isochorismatase-like" evidence="3">
    <location>
        <begin position="18"/>
        <end position="185"/>
    </location>
</feature>
<dbReference type="InterPro" id="IPR036380">
    <property type="entry name" value="Isochorismatase-like_sf"/>
</dbReference>